<protein>
    <submittedName>
        <fullName evidence="2">LAMI_0H15346g1_1</fullName>
    </submittedName>
</protein>
<evidence type="ECO:0000313" key="3">
    <source>
        <dbReference type="Proteomes" id="UP000191024"/>
    </source>
</evidence>
<dbReference type="Gene3D" id="1.20.5.170">
    <property type="match status" value="1"/>
</dbReference>
<name>A0A1G4KIF8_9SACH</name>
<dbReference type="Pfam" id="PF10224">
    <property type="entry name" value="DUF2205"/>
    <property type="match status" value="1"/>
</dbReference>
<accession>A0A1G4KIF8</accession>
<dbReference type="Proteomes" id="UP000191024">
    <property type="component" value="Chromosome H"/>
</dbReference>
<evidence type="ECO:0000256" key="1">
    <source>
        <dbReference type="SAM" id="MobiDB-lite"/>
    </source>
</evidence>
<organism evidence="2 3">
    <name type="scientific">Lachancea mirantina</name>
    <dbReference type="NCBI Taxonomy" id="1230905"/>
    <lineage>
        <taxon>Eukaryota</taxon>
        <taxon>Fungi</taxon>
        <taxon>Dikarya</taxon>
        <taxon>Ascomycota</taxon>
        <taxon>Saccharomycotina</taxon>
        <taxon>Saccharomycetes</taxon>
        <taxon>Saccharomycetales</taxon>
        <taxon>Saccharomycetaceae</taxon>
        <taxon>Lachancea</taxon>
    </lineage>
</organism>
<gene>
    <name evidence="2" type="ORF">LAMI_0H15346G</name>
</gene>
<feature type="compositionally biased region" description="Basic and acidic residues" evidence="1">
    <location>
        <begin position="1"/>
        <end position="11"/>
    </location>
</feature>
<feature type="compositionally biased region" description="Polar residues" evidence="1">
    <location>
        <begin position="15"/>
        <end position="25"/>
    </location>
</feature>
<keyword evidence="3" id="KW-1185">Reference proteome</keyword>
<dbReference type="OrthoDB" id="2163284at2759"/>
<dbReference type="AlphaFoldDB" id="A0A1G4KIF8"/>
<dbReference type="InterPro" id="IPR019357">
    <property type="entry name" value="SCOC"/>
</dbReference>
<reference evidence="3" key="1">
    <citation type="submission" date="2016-03" db="EMBL/GenBank/DDBJ databases">
        <authorList>
            <person name="Devillers H."/>
        </authorList>
    </citation>
    <scope>NUCLEOTIDE SEQUENCE [LARGE SCALE GENOMIC DNA]</scope>
</reference>
<dbReference type="EMBL" id="LT598468">
    <property type="protein sequence ID" value="SCV04341.1"/>
    <property type="molecule type" value="Genomic_DNA"/>
</dbReference>
<sequence>MSGDGESKPMEEIQNDTVSNGQPIDSSDRYHDREALLKETNLLRDTLELILSKSIEQKKTCEQLAQENRYLQEYVENFMSSGDVTER</sequence>
<proteinExistence type="predicted"/>
<evidence type="ECO:0000313" key="2">
    <source>
        <dbReference type="EMBL" id="SCV04341.1"/>
    </source>
</evidence>
<feature type="region of interest" description="Disordered" evidence="1">
    <location>
        <begin position="1"/>
        <end position="29"/>
    </location>
</feature>